<dbReference type="Proteomes" id="UP000184222">
    <property type="component" value="Chromosome"/>
</dbReference>
<feature type="transmembrane region" description="Helical" evidence="1">
    <location>
        <begin position="864"/>
        <end position="884"/>
    </location>
</feature>
<gene>
    <name evidence="2" type="ORF">F7310_03700</name>
</gene>
<feature type="transmembrane region" description="Helical" evidence="1">
    <location>
        <begin position="382"/>
        <end position="405"/>
    </location>
</feature>
<dbReference type="SUPFAM" id="SSF82693">
    <property type="entry name" value="Multidrug efflux transporter AcrB pore domain, PN1, PN2, PC1 and PC2 subdomains"/>
    <property type="match status" value="2"/>
</dbReference>
<reference evidence="2 3" key="1">
    <citation type="journal article" date="2016" name="Appl. Environ. Microbiol.">
        <title>Whole genome relationships among Francisella bacteria of diverse origin define new species and provide specific regions for detection.</title>
        <authorList>
            <person name="Challacombe J.F."/>
            <person name="Petersen J.M."/>
            <person name="Gallegos-Graves V."/>
            <person name="Hodge D."/>
            <person name="Pillai S."/>
            <person name="Kuske C.R."/>
        </authorList>
    </citation>
    <scope>NUCLEOTIDE SEQUENCE [LARGE SCALE GENOMIC DNA]</scope>
    <source>
        <strain evidence="3">TX07-7310</strain>
    </source>
</reference>
<dbReference type="RefSeq" id="WP_072711869.1">
    <property type="nucleotide sequence ID" value="NZ_CP016796.1"/>
</dbReference>
<sequence>MIKISRLLQHGSIFFVINLIICLLGVYCYSKLEIKLTPELPVSSIYVTIDNPGVKAQLIEKEITKPMEEILSTINGLESISSFSEIGESKIELNIKPGKPIQNSINDVRDLISKNKNILPYGIKEPIVSTDSFSSNPIMYISIYSNNGKEISNSQILDIKQKLKYVDGFSRAIVFGNKEKTLYVSALIDKIFKYDISVDQLVAEILQANSSFSGGKISNDYKTEYISFNKFVNLVEDFDNIEVNSNGVAVKLKNIAKVELKDKEETSLAYSNENKVVLLGLVVKNSFNPVSFSKNINKFIKNYSKTNSNIKFNVVIDDSSEISKAFSDTTHTLIETIILVSIIVYLLIGSLRYSSIVILAIPVSLSGSFIALYLFGYTINNVTMLAIILAIGLVVDDSIVILENAEYYYNKNNDALASIRQAIKNLFISILILMLTLTVIYIPCIFMEGEIGRILQEFALTIVSSMFISFLVAFTLTPVLFLKSAKVTNHNFVTNFINILFKKITKSYVKTLIKIIRKPFFFIIMIIVITLLGFYFAKTNSRVEIEPFEKKDMIIIENTFSPNTSLKYIHTYMQKVFNTIKSDSNIKSSLMIEESPVAKIWLTLNDRSVSVETLESINDKLAKIAVGGDISARIAQSKNAGNALGFYELDFYINNSKSTKNLQTVASIINEKMTNTFDDFYTISPGIVQDIGVNCNKNKLLKYGITEKSFADALDIFLNQRKIEVFEKGNNIYDIIFRLDDSDSKDLAKIESISIKNQNDGENVQLRQVCNVFKSNAPSSIFRFNEQFSLNAHAITKTNVDIKQAIDFIEEINDNLPDDSSISYSEKTKTLIELSEFFILFISVALIGLYLLMYARFNSLFMPFIILGSLPVCISFSLWGLYLIAGSFNIYTILSLVTLMGLMTKHCVLLCSAIDSREKSGSNLINFIINGSKSRIRAIMITSSAMSIGLASLFFDSGNYANSRFQIATVLVTGIVFGSIVILYSCPVLYFLLKKIQITIDHLYKKFKDSNKY</sequence>
<evidence type="ECO:0000313" key="3">
    <source>
        <dbReference type="Proteomes" id="UP000184222"/>
    </source>
</evidence>
<organism evidence="2 3">
    <name type="scientific">Francisella uliginis</name>
    <dbReference type="NCBI Taxonomy" id="573570"/>
    <lineage>
        <taxon>Bacteria</taxon>
        <taxon>Pseudomonadati</taxon>
        <taxon>Pseudomonadota</taxon>
        <taxon>Gammaproteobacteria</taxon>
        <taxon>Thiotrichales</taxon>
        <taxon>Francisellaceae</taxon>
        <taxon>Francisella</taxon>
    </lineage>
</organism>
<proteinExistence type="predicted"/>
<evidence type="ECO:0000313" key="2">
    <source>
        <dbReference type="EMBL" id="API86508.1"/>
    </source>
</evidence>
<feature type="transmembrane region" description="Helical" evidence="1">
    <location>
        <begin position="890"/>
        <end position="914"/>
    </location>
</feature>
<dbReference type="InterPro" id="IPR027463">
    <property type="entry name" value="AcrB_DN_DC_subdom"/>
</dbReference>
<dbReference type="STRING" id="573570.F7310_03700"/>
<dbReference type="InterPro" id="IPR001036">
    <property type="entry name" value="Acrflvin-R"/>
</dbReference>
<dbReference type="SUPFAM" id="SSF82866">
    <property type="entry name" value="Multidrug efflux transporter AcrB transmembrane domain"/>
    <property type="match status" value="2"/>
</dbReference>
<feature type="transmembrane region" description="Helical" evidence="1">
    <location>
        <begin position="967"/>
        <end position="993"/>
    </location>
</feature>
<keyword evidence="1" id="KW-0472">Membrane</keyword>
<feature type="transmembrane region" description="Helical" evidence="1">
    <location>
        <begin position="330"/>
        <end position="348"/>
    </location>
</feature>
<dbReference type="SUPFAM" id="SSF82714">
    <property type="entry name" value="Multidrug efflux transporter AcrB TolC docking domain, DN and DC subdomains"/>
    <property type="match status" value="2"/>
</dbReference>
<feature type="transmembrane region" description="Helical" evidence="1">
    <location>
        <begin position="458"/>
        <end position="482"/>
    </location>
</feature>
<dbReference type="GO" id="GO:0005886">
    <property type="term" value="C:plasma membrane"/>
    <property type="evidence" value="ECO:0007669"/>
    <property type="project" value="TreeGrafter"/>
</dbReference>
<dbReference type="Gene3D" id="1.20.1640.10">
    <property type="entry name" value="Multidrug efflux transporter AcrB transmembrane domain"/>
    <property type="match status" value="2"/>
</dbReference>
<feature type="transmembrane region" description="Helical" evidence="1">
    <location>
        <begin position="837"/>
        <end position="857"/>
    </location>
</feature>
<dbReference type="PANTHER" id="PTHR32063:SF24">
    <property type="entry name" value="CATION EFFLUX SYSTEM (ACRB_ACRD_ACRF FAMILY)"/>
    <property type="match status" value="1"/>
</dbReference>
<feature type="transmembrane region" description="Helical" evidence="1">
    <location>
        <begin position="935"/>
        <end position="955"/>
    </location>
</feature>
<dbReference type="Gene3D" id="3.30.70.1320">
    <property type="entry name" value="Multidrug efflux transporter AcrB pore domain like"/>
    <property type="match status" value="1"/>
</dbReference>
<dbReference type="PANTHER" id="PTHR32063">
    <property type="match status" value="1"/>
</dbReference>
<dbReference type="PRINTS" id="PR00702">
    <property type="entry name" value="ACRIFLAVINRP"/>
</dbReference>
<dbReference type="Gene3D" id="3.30.2090.10">
    <property type="entry name" value="Multidrug efflux transporter AcrB TolC docking domain, DN and DC subdomains"/>
    <property type="match status" value="2"/>
</dbReference>
<dbReference type="KEGG" id="frx:F7310_03700"/>
<accession>A0A1L4BRQ1</accession>
<name>A0A1L4BRQ1_9GAMM</name>
<evidence type="ECO:0000256" key="1">
    <source>
        <dbReference type="SAM" id="Phobius"/>
    </source>
</evidence>
<dbReference type="AlphaFoldDB" id="A0A1L4BRQ1"/>
<feature type="transmembrane region" description="Helical" evidence="1">
    <location>
        <begin position="355"/>
        <end position="376"/>
    </location>
</feature>
<dbReference type="GO" id="GO:0042910">
    <property type="term" value="F:xenobiotic transmembrane transporter activity"/>
    <property type="evidence" value="ECO:0007669"/>
    <property type="project" value="TreeGrafter"/>
</dbReference>
<keyword evidence="3" id="KW-1185">Reference proteome</keyword>
<feature type="transmembrane region" description="Helical" evidence="1">
    <location>
        <begin position="7"/>
        <end position="27"/>
    </location>
</feature>
<dbReference type="EMBL" id="CP016796">
    <property type="protein sequence ID" value="API86508.1"/>
    <property type="molecule type" value="Genomic_DNA"/>
</dbReference>
<keyword evidence="1" id="KW-0812">Transmembrane</keyword>
<feature type="transmembrane region" description="Helical" evidence="1">
    <location>
        <begin position="520"/>
        <end position="537"/>
    </location>
</feature>
<dbReference type="Pfam" id="PF00873">
    <property type="entry name" value="ACR_tran"/>
    <property type="match status" value="1"/>
</dbReference>
<dbReference type="OrthoDB" id="9758297at2"/>
<dbReference type="Gene3D" id="3.30.70.1430">
    <property type="entry name" value="Multidrug efflux transporter AcrB pore domain"/>
    <property type="match status" value="2"/>
</dbReference>
<evidence type="ECO:0008006" key="4">
    <source>
        <dbReference type="Google" id="ProtNLM"/>
    </source>
</evidence>
<protein>
    <recommendedName>
        <fullName evidence="4">SSD domain-containing protein</fullName>
    </recommendedName>
</protein>
<feature type="transmembrane region" description="Helical" evidence="1">
    <location>
        <begin position="426"/>
        <end position="446"/>
    </location>
</feature>
<keyword evidence="1" id="KW-1133">Transmembrane helix</keyword>
<dbReference type="Gene3D" id="3.30.70.1440">
    <property type="entry name" value="Multidrug efflux transporter AcrB pore domain"/>
    <property type="match status" value="1"/>
</dbReference>